<dbReference type="AlphaFoldDB" id="A0A9N9GBN7"/>
<evidence type="ECO:0000313" key="4">
    <source>
        <dbReference type="Proteomes" id="UP000789572"/>
    </source>
</evidence>
<feature type="coiled-coil region" evidence="1">
    <location>
        <begin position="225"/>
        <end position="252"/>
    </location>
</feature>
<sequence length="369" mass="41925">ELMVGITTLISSRRETIDTIAGVLDCEIVEENTRPLRRQSSNKRSKRARVVLDDEESDDWTLEKSGEENGNGEYEYQEKNGIGVVKEMKENEEDEEMQDVEYDDSDSGFQPSDSQAPASSSTLVKEIRSVSSSIVKNKWRPLDPASKRFVNKLLRNSVPAVLAHVNGTSWRTKLQTELDKLIMRISKSLDTVTVPKATSETSSLDYKKLSSHHVYFCLIIVFTETDQIKQMEMQLEKEKQLLKEESEFLKSLQSAKKSVDSRNRSLQRSKLHPLLKEVEDPDDLVDVDNDLIKQYLTHVTTDVPLTSPSSPDPLSNLKLSLSSHLRSVDAHTSIIDPVIDGVYEAERQIWRLMNESGLGEKVFDVLRDR</sequence>
<gene>
    <name evidence="3" type="ORF">POCULU_LOCUS6964</name>
</gene>
<dbReference type="OrthoDB" id="2420947at2759"/>
<feature type="non-terminal residue" evidence="3">
    <location>
        <position position="369"/>
    </location>
</feature>
<accession>A0A9N9GBN7</accession>
<name>A0A9N9GBN7_9GLOM</name>
<keyword evidence="1" id="KW-0175">Coiled coil</keyword>
<organism evidence="3 4">
    <name type="scientific">Paraglomus occultum</name>
    <dbReference type="NCBI Taxonomy" id="144539"/>
    <lineage>
        <taxon>Eukaryota</taxon>
        <taxon>Fungi</taxon>
        <taxon>Fungi incertae sedis</taxon>
        <taxon>Mucoromycota</taxon>
        <taxon>Glomeromycotina</taxon>
        <taxon>Glomeromycetes</taxon>
        <taxon>Paraglomerales</taxon>
        <taxon>Paraglomeraceae</taxon>
        <taxon>Paraglomus</taxon>
    </lineage>
</organism>
<evidence type="ECO:0000256" key="1">
    <source>
        <dbReference type="SAM" id="Coils"/>
    </source>
</evidence>
<dbReference type="Proteomes" id="UP000789572">
    <property type="component" value="Unassembled WGS sequence"/>
</dbReference>
<feature type="compositionally biased region" description="Low complexity" evidence="2">
    <location>
        <begin position="110"/>
        <end position="121"/>
    </location>
</feature>
<keyword evidence="4" id="KW-1185">Reference proteome</keyword>
<proteinExistence type="predicted"/>
<reference evidence="3" key="1">
    <citation type="submission" date="2021-06" db="EMBL/GenBank/DDBJ databases">
        <authorList>
            <person name="Kallberg Y."/>
            <person name="Tangrot J."/>
            <person name="Rosling A."/>
        </authorList>
    </citation>
    <scope>NUCLEOTIDE SEQUENCE</scope>
    <source>
        <strain evidence="3">IA702</strain>
    </source>
</reference>
<evidence type="ECO:0000313" key="3">
    <source>
        <dbReference type="EMBL" id="CAG8590790.1"/>
    </source>
</evidence>
<evidence type="ECO:0000256" key="2">
    <source>
        <dbReference type="SAM" id="MobiDB-lite"/>
    </source>
</evidence>
<dbReference type="EMBL" id="CAJVPJ010001428">
    <property type="protein sequence ID" value="CAG8590790.1"/>
    <property type="molecule type" value="Genomic_DNA"/>
</dbReference>
<dbReference type="Pfam" id="PF13094">
    <property type="entry name" value="CENP-Q"/>
    <property type="match status" value="1"/>
</dbReference>
<comment type="caution">
    <text evidence="3">The sequence shown here is derived from an EMBL/GenBank/DDBJ whole genome shotgun (WGS) entry which is preliminary data.</text>
</comment>
<feature type="region of interest" description="Disordered" evidence="2">
    <location>
        <begin position="90"/>
        <end position="123"/>
    </location>
</feature>
<feature type="compositionally biased region" description="Basic residues" evidence="2">
    <location>
        <begin position="35"/>
        <end position="49"/>
    </location>
</feature>
<feature type="compositionally biased region" description="Acidic residues" evidence="2">
    <location>
        <begin position="90"/>
        <end position="106"/>
    </location>
</feature>
<feature type="region of interest" description="Disordered" evidence="2">
    <location>
        <begin position="35"/>
        <end position="78"/>
    </location>
</feature>
<protein>
    <submittedName>
        <fullName evidence="3">9031_t:CDS:1</fullName>
    </submittedName>
</protein>
<dbReference type="InterPro" id="IPR025212">
    <property type="entry name" value="CAD_CENP-Q"/>
</dbReference>